<dbReference type="AlphaFoldDB" id="A0A1T4VNP9"/>
<dbReference type="GO" id="GO:0016646">
    <property type="term" value="F:oxidoreductase activity, acting on the CH-NH group of donors, NAD or NADP as acceptor"/>
    <property type="evidence" value="ECO:0007669"/>
    <property type="project" value="UniProtKB-ARBA"/>
</dbReference>
<dbReference type="SUPFAM" id="SSF50475">
    <property type="entry name" value="FMN-binding split barrel"/>
    <property type="match status" value="1"/>
</dbReference>
<proteinExistence type="inferred from homology"/>
<dbReference type="Gene3D" id="2.20.28.10">
    <property type="match status" value="1"/>
</dbReference>
<organism evidence="9 10">
    <name type="scientific">Eubacterium uniforme</name>
    <dbReference type="NCBI Taxonomy" id="39495"/>
    <lineage>
        <taxon>Bacteria</taxon>
        <taxon>Bacillati</taxon>
        <taxon>Bacillota</taxon>
        <taxon>Clostridia</taxon>
        <taxon>Eubacteriales</taxon>
        <taxon>Eubacteriaceae</taxon>
        <taxon>Eubacterium</taxon>
    </lineage>
</organism>
<dbReference type="Pfam" id="PF00301">
    <property type="entry name" value="Rubredoxin"/>
    <property type="match status" value="1"/>
</dbReference>
<keyword evidence="3" id="KW-0285">Flavoprotein</keyword>
<dbReference type="RefSeq" id="WP_078766098.1">
    <property type="nucleotide sequence ID" value="NZ_FUXZ01000007.1"/>
</dbReference>
<feature type="domain" description="Rubredoxin-like" evidence="8">
    <location>
        <begin position="168"/>
        <end position="211"/>
    </location>
</feature>
<evidence type="ECO:0000256" key="6">
    <source>
        <dbReference type="ARBA" id="ARBA00023004"/>
    </source>
</evidence>
<dbReference type="SMART" id="SM00903">
    <property type="entry name" value="Flavin_Reduct"/>
    <property type="match status" value="1"/>
</dbReference>
<dbReference type="GO" id="GO:0005506">
    <property type="term" value="F:iron ion binding"/>
    <property type="evidence" value="ECO:0007669"/>
    <property type="project" value="InterPro"/>
</dbReference>
<reference evidence="9 10" key="1">
    <citation type="submission" date="2017-02" db="EMBL/GenBank/DDBJ databases">
        <authorList>
            <person name="Peterson S.W."/>
        </authorList>
    </citation>
    <scope>NUCLEOTIDE SEQUENCE [LARGE SCALE GENOMIC DNA]</scope>
    <source>
        <strain evidence="9 10">ATCC 35992</strain>
    </source>
</reference>
<dbReference type="Proteomes" id="UP000190814">
    <property type="component" value="Unassembled WGS sequence"/>
</dbReference>
<evidence type="ECO:0000313" key="9">
    <source>
        <dbReference type="EMBL" id="SKA66131.1"/>
    </source>
</evidence>
<dbReference type="STRING" id="39495.SAMN02745111_01229"/>
<dbReference type="EMBL" id="FUXZ01000007">
    <property type="protein sequence ID" value="SKA66131.1"/>
    <property type="molecule type" value="Genomic_DNA"/>
</dbReference>
<evidence type="ECO:0000256" key="2">
    <source>
        <dbReference type="ARBA" id="ARBA00022448"/>
    </source>
</evidence>
<evidence type="ECO:0000256" key="1">
    <source>
        <dbReference type="ARBA" id="ARBA00001917"/>
    </source>
</evidence>
<evidence type="ECO:0000259" key="8">
    <source>
        <dbReference type="PROSITE" id="PS50903"/>
    </source>
</evidence>
<evidence type="ECO:0000256" key="3">
    <source>
        <dbReference type="ARBA" id="ARBA00022630"/>
    </source>
</evidence>
<dbReference type="Gene3D" id="2.30.110.10">
    <property type="entry name" value="Electron Transport, Fmn-binding Protein, Chain A"/>
    <property type="match status" value="1"/>
</dbReference>
<keyword evidence="2" id="KW-0813">Transport</keyword>
<keyword evidence="5" id="KW-0249">Electron transport</keyword>
<sequence>MNEKTVHKFTYGLFVLSTEKGDSYNGCIINTAIQVTTSPNQISITVNKQNYTEELIKNCNKFNLSFISEDATFDLFERFGFKSGRDTDKFADMSNNDYKLSGNGIPYITKGTNAYISAWVNQTIDLGTHTMFIATVTDMDVLSETPSASYSYYHANIKPKPQALKSEGKVWVCKICGYVYDDAKESIPFEELPDDWVCPLCKHPKSDFELQK</sequence>
<dbReference type="OrthoDB" id="9799749at2"/>
<dbReference type="InterPro" id="IPR052174">
    <property type="entry name" value="Flavoredoxin"/>
</dbReference>
<name>A0A1T4VNP9_9FIRM</name>
<gene>
    <name evidence="9" type="ORF">SAMN02745111_01229</name>
</gene>
<keyword evidence="6" id="KW-0408">Iron</keyword>
<dbReference type="PANTHER" id="PTHR43567:SF1">
    <property type="entry name" value="FLAVOREDOXIN"/>
    <property type="match status" value="1"/>
</dbReference>
<dbReference type="InterPro" id="IPR002563">
    <property type="entry name" value="Flavin_Rdtase-like_dom"/>
</dbReference>
<evidence type="ECO:0000256" key="7">
    <source>
        <dbReference type="ARBA" id="ARBA00038054"/>
    </source>
</evidence>
<dbReference type="PROSITE" id="PS50903">
    <property type="entry name" value="RUBREDOXIN_LIKE"/>
    <property type="match status" value="1"/>
</dbReference>
<dbReference type="CDD" id="cd00730">
    <property type="entry name" value="rubredoxin"/>
    <property type="match status" value="1"/>
</dbReference>
<dbReference type="GO" id="GO:0010181">
    <property type="term" value="F:FMN binding"/>
    <property type="evidence" value="ECO:0007669"/>
    <property type="project" value="InterPro"/>
</dbReference>
<dbReference type="Pfam" id="PF01613">
    <property type="entry name" value="Flavin_Reduct"/>
    <property type="match status" value="1"/>
</dbReference>
<comment type="similarity">
    <text evidence="7">Belongs to the flavoredoxin family.</text>
</comment>
<evidence type="ECO:0000313" key="10">
    <source>
        <dbReference type="Proteomes" id="UP000190814"/>
    </source>
</evidence>
<keyword evidence="4" id="KW-0479">Metal-binding</keyword>
<comment type="cofactor">
    <cofactor evidence="1">
        <name>FMN</name>
        <dbReference type="ChEBI" id="CHEBI:58210"/>
    </cofactor>
</comment>
<keyword evidence="10" id="KW-1185">Reference proteome</keyword>
<dbReference type="InterPro" id="IPR024935">
    <property type="entry name" value="Rubredoxin_dom"/>
</dbReference>
<accession>A0A1T4VNP9</accession>
<protein>
    <submittedName>
        <fullName evidence="9">NADH-FMN oxidoreductase RutF, flavin reductase (DIM6/NTAB) family</fullName>
    </submittedName>
</protein>
<dbReference type="PANTHER" id="PTHR43567">
    <property type="entry name" value="FLAVOREDOXIN-RELATED-RELATED"/>
    <property type="match status" value="1"/>
</dbReference>
<dbReference type="InterPro" id="IPR012349">
    <property type="entry name" value="Split_barrel_FMN-bd"/>
</dbReference>
<dbReference type="SUPFAM" id="SSF57802">
    <property type="entry name" value="Rubredoxin-like"/>
    <property type="match status" value="1"/>
</dbReference>
<dbReference type="InterPro" id="IPR024934">
    <property type="entry name" value="Rubredoxin-like_dom"/>
</dbReference>
<evidence type="ECO:0000256" key="5">
    <source>
        <dbReference type="ARBA" id="ARBA00022982"/>
    </source>
</evidence>
<evidence type="ECO:0000256" key="4">
    <source>
        <dbReference type="ARBA" id="ARBA00022723"/>
    </source>
</evidence>